<dbReference type="OrthoDB" id="61370at2759"/>
<protein>
    <submittedName>
        <fullName evidence="2">Uncharacterized protein</fullName>
    </submittedName>
</protein>
<sequence length="197" mass="21805">MTRRIVYGISLWAFLGASACTIAAIALPNWVSYSSPATIPNSDPIRVTYGLHKRCSSITGRCTHFPQNDECHGSEDRYFCNMWRTTGFLMNFVIVMELACLVGYLVILSGGRGAREVGWKVLAGLLSIVTAGELTAMALVAYLYDHDNRFFVGWALDKSWVLCTVSWCLLFLNILGVIGGAKLVPKEDDYEPIPDVQ</sequence>
<keyword evidence="3" id="KW-1185">Reference proteome</keyword>
<feature type="transmembrane region" description="Helical" evidence="1">
    <location>
        <begin position="88"/>
        <end position="109"/>
    </location>
</feature>
<feature type="transmembrane region" description="Helical" evidence="1">
    <location>
        <begin position="121"/>
        <end position="144"/>
    </location>
</feature>
<gene>
    <name evidence="2" type="ORF">K431DRAFT_259071</name>
</gene>
<dbReference type="AlphaFoldDB" id="A0A9P4UUX3"/>
<evidence type="ECO:0000313" key="2">
    <source>
        <dbReference type="EMBL" id="KAF2726256.1"/>
    </source>
</evidence>
<organism evidence="2 3">
    <name type="scientific">Polychaeton citri CBS 116435</name>
    <dbReference type="NCBI Taxonomy" id="1314669"/>
    <lineage>
        <taxon>Eukaryota</taxon>
        <taxon>Fungi</taxon>
        <taxon>Dikarya</taxon>
        <taxon>Ascomycota</taxon>
        <taxon>Pezizomycotina</taxon>
        <taxon>Dothideomycetes</taxon>
        <taxon>Dothideomycetidae</taxon>
        <taxon>Capnodiales</taxon>
        <taxon>Capnodiaceae</taxon>
        <taxon>Polychaeton</taxon>
    </lineage>
</organism>
<keyword evidence="1" id="KW-0812">Transmembrane</keyword>
<keyword evidence="1" id="KW-1133">Transmembrane helix</keyword>
<dbReference type="EMBL" id="MU003765">
    <property type="protein sequence ID" value="KAF2726256.1"/>
    <property type="molecule type" value="Genomic_DNA"/>
</dbReference>
<keyword evidence="1" id="KW-0472">Membrane</keyword>
<name>A0A9P4UUX3_9PEZI</name>
<proteinExistence type="predicted"/>
<feature type="transmembrane region" description="Helical" evidence="1">
    <location>
        <begin position="159"/>
        <end position="178"/>
    </location>
</feature>
<reference evidence="2" key="1">
    <citation type="journal article" date="2020" name="Stud. Mycol.">
        <title>101 Dothideomycetes genomes: a test case for predicting lifestyles and emergence of pathogens.</title>
        <authorList>
            <person name="Haridas S."/>
            <person name="Albert R."/>
            <person name="Binder M."/>
            <person name="Bloem J."/>
            <person name="Labutti K."/>
            <person name="Salamov A."/>
            <person name="Andreopoulos B."/>
            <person name="Baker S."/>
            <person name="Barry K."/>
            <person name="Bills G."/>
            <person name="Bluhm B."/>
            <person name="Cannon C."/>
            <person name="Castanera R."/>
            <person name="Culley D."/>
            <person name="Daum C."/>
            <person name="Ezra D."/>
            <person name="Gonzalez J."/>
            <person name="Henrissat B."/>
            <person name="Kuo A."/>
            <person name="Liang C."/>
            <person name="Lipzen A."/>
            <person name="Lutzoni F."/>
            <person name="Magnuson J."/>
            <person name="Mondo S."/>
            <person name="Nolan M."/>
            <person name="Ohm R."/>
            <person name="Pangilinan J."/>
            <person name="Park H.-J."/>
            <person name="Ramirez L."/>
            <person name="Alfaro M."/>
            <person name="Sun H."/>
            <person name="Tritt A."/>
            <person name="Yoshinaga Y."/>
            <person name="Zwiers L.-H."/>
            <person name="Turgeon B."/>
            <person name="Goodwin S."/>
            <person name="Spatafora J."/>
            <person name="Crous P."/>
            <person name="Grigoriev I."/>
        </authorList>
    </citation>
    <scope>NUCLEOTIDE SEQUENCE</scope>
    <source>
        <strain evidence="2">CBS 116435</strain>
    </source>
</reference>
<evidence type="ECO:0000256" key="1">
    <source>
        <dbReference type="SAM" id="Phobius"/>
    </source>
</evidence>
<evidence type="ECO:0000313" key="3">
    <source>
        <dbReference type="Proteomes" id="UP000799441"/>
    </source>
</evidence>
<dbReference type="Proteomes" id="UP000799441">
    <property type="component" value="Unassembled WGS sequence"/>
</dbReference>
<comment type="caution">
    <text evidence="2">The sequence shown here is derived from an EMBL/GenBank/DDBJ whole genome shotgun (WGS) entry which is preliminary data.</text>
</comment>
<dbReference type="PROSITE" id="PS51257">
    <property type="entry name" value="PROKAR_LIPOPROTEIN"/>
    <property type="match status" value="1"/>
</dbReference>
<accession>A0A9P4UUX3</accession>